<evidence type="ECO:0000259" key="8">
    <source>
        <dbReference type="Pfam" id="PF00962"/>
    </source>
</evidence>
<evidence type="ECO:0000313" key="9">
    <source>
        <dbReference type="EMBL" id="CAL8098874.1"/>
    </source>
</evidence>
<dbReference type="Pfam" id="PF00962">
    <property type="entry name" value="A_deaminase"/>
    <property type="match status" value="1"/>
</dbReference>
<dbReference type="InterPro" id="IPR032466">
    <property type="entry name" value="Metal_Hydrolase"/>
</dbReference>
<organism evidence="9 10">
    <name type="scientific">Orchesella dallaii</name>
    <dbReference type="NCBI Taxonomy" id="48710"/>
    <lineage>
        <taxon>Eukaryota</taxon>
        <taxon>Metazoa</taxon>
        <taxon>Ecdysozoa</taxon>
        <taxon>Arthropoda</taxon>
        <taxon>Hexapoda</taxon>
        <taxon>Collembola</taxon>
        <taxon>Entomobryomorpha</taxon>
        <taxon>Entomobryoidea</taxon>
        <taxon>Orchesellidae</taxon>
        <taxon>Orchesellinae</taxon>
        <taxon>Orchesella</taxon>
    </lineage>
</organism>
<dbReference type="Gene3D" id="3.20.20.140">
    <property type="entry name" value="Metal-dependent hydrolases"/>
    <property type="match status" value="1"/>
</dbReference>
<evidence type="ECO:0000256" key="7">
    <source>
        <dbReference type="ARBA" id="ARBA00048787"/>
    </source>
</evidence>
<evidence type="ECO:0000256" key="2">
    <source>
        <dbReference type="ARBA" id="ARBA00006676"/>
    </source>
</evidence>
<proteinExistence type="inferred from homology"/>
<evidence type="ECO:0000256" key="4">
    <source>
        <dbReference type="ARBA" id="ARBA00022801"/>
    </source>
</evidence>
<evidence type="ECO:0000313" key="10">
    <source>
        <dbReference type="Proteomes" id="UP001642540"/>
    </source>
</evidence>
<keyword evidence="5" id="KW-0862">Zinc</keyword>
<name>A0ABP1QE12_9HEXA</name>
<comment type="cofactor">
    <cofactor evidence="1">
        <name>Zn(2+)</name>
        <dbReference type="ChEBI" id="CHEBI:29105"/>
    </cofactor>
</comment>
<dbReference type="EMBL" id="CAXLJM020000031">
    <property type="protein sequence ID" value="CAL8098874.1"/>
    <property type="molecule type" value="Genomic_DNA"/>
</dbReference>
<comment type="caution">
    <text evidence="9">The sequence shown here is derived from an EMBL/GenBank/DDBJ whole genome shotgun (WGS) entry which is preliminary data.</text>
</comment>
<dbReference type="InterPro" id="IPR001365">
    <property type="entry name" value="A_deaminase_dom"/>
</dbReference>
<evidence type="ECO:0000256" key="5">
    <source>
        <dbReference type="ARBA" id="ARBA00022833"/>
    </source>
</evidence>
<dbReference type="PANTHER" id="PTHR11409:SF42">
    <property type="entry name" value="ADENOSINE DEAMINASE-LIKE PROTEIN"/>
    <property type="match status" value="1"/>
</dbReference>
<comment type="catalytic activity">
    <reaction evidence="7">
        <text>N(6)-methyl-AMP + H2O + H(+) = IMP + methylamine</text>
        <dbReference type="Rhea" id="RHEA:16001"/>
        <dbReference type="ChEBI" id="CHEBI:15377"/>
        <dbReference type="ChEBI" id="CHEBI:15378"/>
        <dbReference type="ChEBI" id="CHEBI:58053"/>
        <dbReference type="ChEBI" id="CHEBI:59338"/>
        <dbReference type="ChEBI" id="CHEBI:144842"/>
    </reaction>
    <physiologicalReaction direction="left-to-right" evidence="7">
        <dbReference type="Rhea" id="RHEA:16002"/>
    </physiologicalReaction>
</comment>
<evidence type="ECO:0000256" key="1">
    <source>
        <dbReference type="ARBA" id="ARBA00001947"/>
    </source>
</evidence>
<sequence length="380" mass="42234">MGFDFLNPVLNRGFVSVSSKELHAHLNGSISNHLLEHIKANSENLNESGNEAFLPVDCSGVLMNVNNHSVEAANVCNGKQSDTRRSLKECWSAFAKIHEVITTPRALYVATVNVIAEFSKENVIYLELRTGPKKVHNIPSKLSYVESVVKGITDAQKRFPILLKLLISIDRKKGEKDAFETVELAATVAAKYPEIVVGIDVSGDPQYGNSIWIVNVMKEARRRGFKISCHLPEIVNPDEAIAFLEFAPERLGHGQFLHPMYGGTAELWELAKQKRIPVEACISSNVASGMAVSVEDHIVKILHQESLPYIICTDDSGVFGTTLSNEYRKLLSVVQLNFQQIQNLCLDAVAYSFATEGEKEYLNKIIQTWWLEADCASQAF</sequence>
<protein>
    <recommendedName>
        <fullName evidence="8">Adenosine deaminase domain-containing protein</fullName>
    </recommendedName>
</protein>
<dbReference type="PANTHER" id="PTHR11409">
    <property type="entry name" value="ADENOSINE DEAMINASE"/>
    <property type="match status" value="1"/>
</dbReference>
<dbReference type="Proteomes" id="UP001642540">
    <property type="component" value="Unassembled WGS sequence"/>
</dbReference>
<gene>
    <name evidence="9" type="ORF">ODALV1_LOCUS10076</name>
</gene>
<keyword evidence="4" id="KW-0378">Hydrolase</keyword>
<dbReference type="InterPro" id="IPR006330">
    <property type="entry name" value="Ado/ade_deaminase"/>
</dbReference>
<evidence type="ECO:0000256" key="6">
    <source>
        <dbReference type="ARBA" id="ARBA00023080"/>
    </source>
</evidence>
<keyword evidence="3" id="KW-0479">Metal-binding</keyword>
<keyword evidence="6" id="KW-0546">Nucleotide metabolism</keyword>
<dbReference type="SUPFAM" id="SSF51556">
    <property type="entry name" value="Metallo-dependent hydrolases"/>
    <property type="match status" value="1"/>
</dbReference>
<keyword evidence="10" id="KW-1185">Reference proteome</keyword>
<evidence type="ECO:0000256" key="3">
    <source>
        <dbReference type="ARBA" id="ARBA00022723"/>
    </source>
</evidence>
<comment type="similarity">
    <text evidence="2">Belongs to the metallo-dependent hydrolases superfamily. Adenosine and AMP deaminases family.</text>
</comment>
<accession>A0ABP1QE12</accession>
<reference evidence="9 10" key="1">
    <citation type="submission" date="2024-08" db="EMBL/GenBank/DDBJ databases">
        <authorList>
            <person name="Cucini C."/>
            <person name="Frati F."/>
        </authorList>
    </citation>
    <scope>NUCLEOTIDE SEQUENCE [LARGE SCALE GENOMIC DNA]</scope>
</reference>
<feature type="domain" description="Adenosine deaminase" evidence="8">
    <location>
        <begin position="72"/>
        <end position="368"/>
    </location>
</feature>